<evidence type="ECO:0000256" key="4">
    <source>
        <dbReference type="ARBA" id="ARBA00048098"/>
    </source>
</evidence>
<dbReference type="SMART" id="SM00173">
    <property type="entry name" value="RAS"/>
    <property type="match status" value="1"/>
</dbReference>
<evidence type="ECO:0000256" key="1">
    <source>
        <dbReference type="ARBA" id="ARBA00008344"/>
    </source>
</evidence>
<gene>
    <name evidence="5" type="ORF">HERILL_LOCUS6186</name>
</gene>
<dbReference type="InterPro" id="IPR001806">
    <property type="entry name" value="Small_GTPase"/>
</dbReference>
<evidence type="ECO:0000256" key="2">
    <source>
        <dbReference type="ARBA" id="ARBA00011984"/>
    </source>
</evidence>
<dbReference type="AlphaFoldDB" id="A0A7R8UNI6"/>
<dbReference type="InParanoid" id="A0A7R8UNI6"/>
<dbReference type="PRINTS" id="PR00449">
    <property type="entry name" value="RASTRNSFRMNG"/>
</dbReference>
<dbReference type="Pfam" id="PF00071">
    <property type="entry name" value="Ras"/>
    <property type="match status" value="1"/>
</dbReference>
<dbReference type="SMART" id="SM00175">
    <property type="entry name" value="RAB"/>
    <property type="match status" value="1"/>
</dbReference>
<accession>A0A7R8UNI6</accession>
<dbReference type="Proteomes" id="UP000594454">
    <property type="component" value="Chromosome 2"/>
</dbReference>
<evidence type="ECO:0000313" key="5">
    <source>
        <dbReference type="EMBL" id="CAD7083212.1"/>
    </source>
</evidence>
<dbReference type="SMART" id="SM00174">
    <property type="entry name" value="RHO"/>
    <property type="match status" value="1"/>
</dbReference>
<keyword evidence="6" id="KW-1185">Reference proteome</keyword>
<dbReference type="GO" id="GO:0003925">
    <property type="term" value="F:G protein activity"/>
    <property type="evidence" value="ECO:0007669"/>
    <property type="project" value="UniProtKB-EC"/>
</dbReference>
<comment type="catalytic activity">
    <reaction evidence="4">
        <text>GTP + H2O = GDP + phosphate + H(+)</text>
        <dbReference type="Rhea" id="RHEA:19669"/>
        <dbReference type="ChEBI" id="CHEBI:15377"/>
        <dbReference type="ChEBI" id="CHEBI:15378"/>
        <dbReference type="ChEBI" id="CHEBI:37565"/>
        <dbReference type="ChEBI" id="CHEBI:43474"/>
        <dbReference type="ChEBI" id="CHEBI:58189"/>
        <dbReference type="EC" id="3.6.5.2"/>
    </reaction>
</comment>
<dbReference type="GO" id="GO:0005525">
    <property type="term" value="F:GTP binding"/>
    <property type="evidence" value="ECO:0007669"/>
    <property type="project" value="InterPro"/>
</dbReference>
<dbReference type="NCBIfam" id="TIGR00231">
    <property type="entry name" value="small_GTP"/>
    <property type="match status" value="1"/>
</dbReference>
<dbReference type="OrthoDB" id="18798at2759"/>
<sequence>MTTRGIRRKKSSLTEVKIAVLGAPSVGKSALIVRFLTKRYIGEYDHQTENRYKHEAMVDSEPILFEILDTCPKAGEDELPNTAEIVQWADGLLLVYSITDRYSFNYIRKAKADLHSDTPVALVANKVDMVHLRQVSTEEGDILAKDFDCKFCEVSAAEHVGQVADAFQDLCREVLASRRKSKQSLLDRMLGGTRAYSRGKSDSALPKD</sequence>
<organism evidence="5 6">
    <name type="scientific">Hermetia illucens</name>
    <name type="common">Black soldier fly</name>
    <dbReference type="NCBI Taxonomy" id="343691"/>
    <lineage>
        <taxon>Eukaryota</taxon>
        <taxon>Metazoa</taxon>
        <taxon>Ecdysozoa</taxon>
        <taxon>Arthropoda</taxon>
        <taxon>Hexapoda</taxon>
        <taxon>Insecta</taxon>
        <taxon>Pterygota</taxon>
        <taxon>Neoptera</taxon>
        <taxon>Endopterygota</taxon>
        <taxon>Diptera</taxon>
        <taxon>Brachycera</taxon>
        <taxon>Stratiomyomorpha</taxon>
        <taxon>Stratiomyidae</taxon>
        <taxon>Hermetiinae</taxon>
        <taxon>Hermetia</taxon>
    </lineage>
</organism>
<dbReference type="InterPro" id="IPR005225">
    <property type="entry name" value="Small_GTP-bd"/>
</dbReference>
<dbReference type="OMA" id="ECWFSEV"/>
<dbReference type="Gene3D" id="3.40.50.300">
    <property type="entry name" value="P-loop containing nucleotide triphosphate hydrolases"/>
    <property type="match status" value="1"/>
</dbReference>
<reference evidence="5 6" key="1">
    <citation type="submission" date="2020-11" db="EMBL/GenBank/DDBJ databases">
        <authorList>
            <person name="Wallbank WR R."/>
            <person name="Pardo Diaz C."/>
            <person name="Kozak K."/>
            <person name="Martin S."/>
            <person name="Jiggins C."/>
            <person name="Moest M."/>
            <person name="Warren A I."/>
            <person name="Generalovic N T."/>
            <person name="Byers J.R.P. K."/>
            <person name="Montejo-Kovacevich G."/>
            <person name="Yen C E."/>
        </authorList>
    </citation>
    <scope>NUCLEOTIDE SEQUENCE [LARGE SCALE GENOMIC DNA]</scope>
</reference>
<dbReference type="PROSITE" id="PS51419">
    <property type="entry name" value="RAB"/>
    <property type="match status" value="1"/>
</dbReference>
<keyword evidence="3" id="KW-0378">Hydrolase</keyword>
<comment type="similarity">
    <text evidence="1">Belongs to the small GTPase superfamily. Ras family.</text>
</comment>
<dbReference type="EMBL" id="LR899010">
    <property type="protein sequence ID" value="CAD7083212.1"/>
    <property type="molecule type" value="Genomic_DNA"/>
</dbReference>
<dbReference type="InterPro" id="IPR051065">
    <property type="entry name" value="Ras-related_GTPase"/>
</dbReference>
<dbReference type="PANTHER" id="PTHR45704">
    <property type="entry name" value="RAS-LIKE FAMILY MEMBER 11"/>
    <property type="match status" value="1"/>
</dbReference>
<evidence type="ECO:0000313" key="6">
    <source>
        <dbReference type="Proteomes" id="UP000594454"/>
    </source>
</evidence>
<dbReference type="PROSITE" id="PS51421">
    <property type="entry name" value="RAS"/>
    <property type="match status" value="1"/>
</dbReference>
<proteinExistence type="inferred from homology"/>
<dbReference type="InterPro" id="IPR027417">
    <property type="entry name" value="P-loop_NTPase"/>
</dbReference>
<dbReference type="EC" id="3.6.5.2" evidence="2"/>
<dbReference type="SUPFAM" id="SSF52540">
    <property type="entry name" value="P-loop containing nucleoside triphosphate hydrolases"/>
    <property type="match status" value="1"/>
</dbReference>
<evidence type="ECO:0000256" key="3">
    <source>
        <dbReference type="ARBA" id="ARBA00022801"/>
    </source>
</evidence>
<protein>
    <recommendedName>
        <fullName evidence="2">small monomeric GTPase</fullName>
        <ecNumber evidence="2">3.6.5.2</ecNumber>
    </recommendedName>
</protein>
<name>A0A7R8UNI6_HERIL</name>